<evidence type="ECO:0000313" key="3">
    <source>
        <dbReference type="Proteomes" id="UP000624419"/>
    </source>
</evidence>
<protein>
    <submittedName>
        <fullName evidence="2">DUF4282 domain-containing protein</fullName>
    </submittedName>
</protein>
<evidence type="ECO:0000256" key="1">
    <source>
        <dbReference type="SAM" id="Phobius"/>
    </source>
</evidence>
<proteinExistence type="predicted"/>
<evidence type="ECO:0000313" key="2">
    <source>
        <dbReference type="EMBL" id="MBD3587502.1"/>
    </source>
</evidence>
<sequence length="86" mass="9393">MKNLFFFDSMITPKIITFIYWLLLVSAVVSGLSFMFGGYSGMTFGSFIGGLLIVAGGALGARVWCELLIVLFKINSNLQKLSDSSQ</sequence>
<dbReference type="InterPro" id="IPR025557">
    <property type="entry name" value="DUF4282"/>
</dbReference>
<dbReference type="EMBL" id="JABBXD010000014">
    <property type="protein sequence ID" value="MBD3587502.1"/>
    <property type="molecule type" value="Genomic_DNA"/>
</dbReference>
<reference evidence="2 3" key="1">
    <citation type="submission" date="2020-04" db="EMBL/GenBank/DDBJ databases">
        <title>Salinimonas sp. HHU 13199.</title>
        <authorList>
            <person name="Cui X."/>
            <person name="Zhang D."/>
        </authorList>
    </citation>
    <scope>NUCLEOTIDE SEQUENCE [LARGE SCALE GENOMIC DNA]</scope>
    <source>
        <strain evidence="2 3">HHU 13199</strain>
    </source>
</reference>
<name>A0ABR8LSU3_9ALTE</name>
<gene>
    <name evidence="2" type="ORF">HHX48_17320</name>
</gene>
<dbReference type="Proteomes" id="UP000624419">
    <property type="component" value="Unassembled WGS sequence"/>
</dbReference>
<comment type="caution">
    <text evidence="2">The sequence shown here is derived from an EMBL/GenBank/DDBJ whole genome shotgun (WGS) entry which is preliminary data.</text>
</comment>
<dbReference type="Pfam" id="PF14110">
    <property type="entry name" value="DUF4282"/>
    <property type="match status" value="1"/>
</dbReference>
<feature type="transmembrane region" description="Helical" evidence="1">
    <location>
        <begin position="47"/>
        <end position="72"/>
    </location>
</feature>
<keyword evidence="3" id="KW-1185">Reference proteome</keyword>
<organism evidence="2 3">
    <name type="scientific">Salinimonas profundi</name>
    <dbReference type="NCBI Taxonomy" id="2729140"/>
    <lineage>
        <taxon>Bacteria</taxon>
        <taxon>Pseudomonadati</taxon>
        <taxon>Pseudomonadota</taxon>
        <taxon>Gammaproteobacteria</taxon>
        <taxon>Alteromonadales</taxon>
        <taxon>Alteromonadaceae</taxon>
        <taxon>Alteromonas/Salinimonas group</taxon>
        <taxon>Salinimonas</taxon>
    </lineage>
</organism>
<accession>A0ABR8LSU3</accession>
<feature type="transmembrane region" description="Helical" evidence="1">
    <location>
        <begin position="20"/>
        <end position="41"/>
    </location>
</feature>
<dbReference type="RefSeq" id="WP_191026587.1">
    <property type="nucleotide sequence ID" value="NZ_JABBXD010000014.1"/>
</dbReference>
<keyword evidence="1" id="KW-0472">Membrane</keyword>
<keyword evidence="1" id="KW-1133">Transmembrane helix</keyword>
<keyword evidence="1" id="KW-0812">Transmembrane</keyword>